<keyword evidence="2" id="KW-1185">Reference proteome</keyword>
<evidence type="ECO:0008006" key="3">
    <source>
        <dbReference type="Google" id="ProtNLM"/>
    </source>
</evidence>
<gene>
    <name evidence="1" type="ORF">STIP37_49</name>
</gene>
<dbReference type="InterPro" id="IPR024345">
    <property type="entry name" value="DNA_matur_Phage_T7-like"/>
</dbReference>
<dbReference type="EMBL" id="MH540083">
    <property type="protein sequence ID" value="AXF42108.1"/>
    <property type="molecule type" value="Genomic_DNA"/>
</dbReference>
<dbReference type="Proteomes" id="UP000255828">
    <property type="component" value="Segment"/>
</dbReference>
<evidence type="ECO:0000313" key="2">
    <source>
        <dbReference type="Proteomes" id="UP000255828"/>
    </source>
</evidence>
<protein>
    <recommendedName>
        <fullName evidence="3">Gp49</fullName>
    </recommendedName>
</protein>
<reference evidence="1" key="1">
    <citation type="submission" date="2018-06" db="EMBL/GenBank/DDBJ databases">
        <authorList>
            <person name="Zhirakovskaya E."/>
        </authorList>
    </citation>
    <scope>NUCLEOTIDE SEQUENCE [LARGE SCALE GENOMIC DNA]</scope>
</reference>
<name>A0A345AYC8_9CAUD</name>
<sequence length="83" mass="9272">MAKKKATEDQFNELHNLVTKEFLARIKSGEATTQDLKAACDWLKTNDISGVAYEGNPLSKLASVMPEIDPEMVQKRLYGSTVR</sequence>
<accession>A0A345AYC8</accession>
<dbReference type="Pfam" id="PF11123">
    <property type="entry name" value="DNA_Packaging_2"/>
    <property type="match status" value="1"/>
</dbReference>
<proteinExistence type="predicted"/>
<organism evidence="1">
    <name type="scientific">Synechococcus T7-like phage S-TIP37</name>
    <dbReference type="NCBI Taxonomy" id="1332145"/>
    <lineage>
        <taxon>Viruses</taxon>
        <taxon>Duplodnaviria</taxon>
        <taxon>Heunggongvirae</taxon>
        <taxon>Uroviricota</taxon>
        <taxon>Caudoviricetes</taxon>
        <taxon>Autographivirales</taxon>
        <taxon>Sechaudvirinae</taxon>
        <taxon>Igirivirus</taxon>
        <taxon>Igirivirus STIP37</taxon>
    </lineage>
</organism>
<evidence type="ECO:0000313" key="1">
    <source>
        <dbReference type="EMBL" id="AXF42108.1"/>
    </source>
</evidence>